<name>A0ABN1ZM31_9ACTN</name>
<evidence type="ECO:0000313" key="1">
    <source>
        <dbReference type="EMBL" id="GAA1500995.1"/>
    </source>
</evidence>
<accession>A0ABN1ZM31</accession>
<protein>
    <submittedName>
        <fullName evidence="1">Uncharacterized protein</fullName>
    </submittedName>
</protein>
<dbReference type="RefSeq" id="WP_344499685.1">
    <property type="nucleotide sequence ID" value="NZ_BAAAQD010000001.1"/>
</dbReference>
<sequence length="52" mass="5447">MSLAWRAKATLVAVAALAAIVTVKFVLQMAITLMSQAGNVVRSAPKPLPRLA</sequence>
<gene>
    <name evidence="1" type="ORF">GCM10009827_008670</name>
</gene>
<dbReference type="Proteomes" id="UP001501470">
    <property type="component" value="Unassembled WGS sequence"/>
</dbReference>
<proteinExistence type="predicted"/>
<reference evidence="1 2" key="1">
    <citation type="journal article" date="2019" name="Int. J. Syst. Evol. Microbiol.">
        <title>The Global Catalogue of Microorganisms (GCM) 10K type strain sequencing project: providing services to taxonomists for standard genome sequencing and annotation.</title>
        <authorList>
            <consortium name="The Broad Institute Genomics Platform"/>
            <consortium name="The Broad Institute Genome Sequencing Center for Infectious Disease"/>
            <person name="Wu L."/>
            <person name="Ma J."/>
        </authorList>
    </citation>
    <scope>NUCLEOTIDE SEQUENCE [LARGE SCALE GENOMIC DNA]</scope>
    <source>
        <strain evidence="1 2">JCM 15933</strain>
    </source>
</reference>
<keyword evidence="2" id="KW-1185">Reference proteome</keyword>
<comment type="caution">
    <text evidence="1">The sequence shown here is derived from an EMBL/GenBank/DDBJ whole genome shotgun (WGS) entry which is preliminary data.</text>
</comment>
<evidence type="ECO:0000313" key="2">
    <source>
        <dbReference type="Proteomes" id="UP001501470"/>
    </source>
</evidence>
<dbReference type="EMBL" id="BAAAQD010000001">
    <property type="protein sequence ID" value="GAA1500995.1"/>
    <property type="molecule type" value="Genomic_DNA"/>
</dbReference>
<organism evidence="1 2">
    <name type="scientific">Dactylosporangium maewongense</name>
    <dbReference type="NCBI Taxonomy" id="634393"/>
    <lineage>
        <taxon>Bacteria</taxon>
        <taxon>Bacillati</taxon>
        <taxon>Actinomycetota</taxon>
        <taxon>Actinomycetes</taxon>
        <taxon>Micromonosporales</taxon>
        <taxon>Micromonosporaceae</taxon>
        <taxon>Dactylosporangium</taxon>
    </lineage>
</organism>